<dbReference type="InterPro" id="IPR000014">
    <property type="entry name" value="PAS"/>
</dbReference>
<dbReference type="PROSITE" id="PS50110">
    <property type="entry name" value="RESPONSE_REGULATORY"/>
    <property type="match status" value="1"/>
</dbReference>
<dbReference type="SMART" id="SM00091">
    <property type="entry name" value="PAS"/>
    <property type="match status" value="2"/>
</dbReference>
<keyword evidence="2" id="KW-0902">Two-component regulatory system</keyword>
<dbReference type="InterPro" id="IPR035965">
    <property type="entry name" value="PAS-like_dom_sf"/>
</dbReference>
<dbReference type="Gene3D" id="3.40.50.2300">
    <property type="match status" value="1"/>
</dbReference>
<dbReference type="Gene3D" id="3.30.450.20">
    <property type="entry name" value="PAS domain"/>
    <property type="match status" value="1"/>
</dbReference>
<evidence type="ECO:0000313" key="6">
    <source>
        <dbReference type="EMBL" id="MCD7111070.1"/>
    </source>
</evidence>
<dbReference type="SUPFAM" id="SSF52172">
    <property type="entry name" value="CheY-like"/>
    <property type="match status" value="1"/>
</dbReference>
<feature type="modified residue" description="4-aspartylphosphate" evidence="3">
    <location>
        <position position="517"/>
    </location>
</feature>
<dbReference type="Pfam" id="PF00072">
    <property type="entry name" value="Response_reg"/>
    <property type="match status" value="1"/>
</dbReference>
<name>A0A9X1T2M9_9HYPH</name>
<dbReference type="Proteomes" id="UP001139089">
    <property type="component" value="Unassembled WGS sequence"/>
</dbReference>
<accession>A0A9X1T2M9</accession>
<dbReference type="SUPFAM" id="SSF55785">
    <property type="entry name" value="PYP-like sensor domain (PAS domain)"/>
    <property type="match status" value="1"/>
</dbReference>
<keyword evidence="1 3" id="KW-0597">Phosphoprotein</keyword>
<dbReference type="RefSeq" id="WP_231816185.1">
    <property type="nucleotide sequence ID" value="NZ_JAJOZR010000013.1"/>
</dbReference>
<sequence>MSDVASSGAAVQLSLLEAVSDALGLAVFVCDRNDELIFASKPIQQFYPVEDRFLARGTRLRDFLGAVFDLGVRSGTATERSRRRVNREEWISERVSLHWRERYDVVERIARQRWINVRKRRLANGLCVVSLTEVSEQKKKDEQMQLDLERMEMTESILDSLPNPICVKDRSLNYIGVNKAFCDLHGMTPDQILGRSVWDLIEPELAEKFETSDRMVLETGREHRLPEQAVRANGDDCWLVTHKFRVGDAQRGLLVTCMNDVTDIVVGYDDGVVSPELAKSLAIARYEAFEPAQNCHDPYQALDLHVLAQTAQTPTPQDMTPPLPATETATSGVTGRILVMTPESGTEARLLSALSKRGHEVCALRSAPEMTTFLEAIREAKLSLDLVLIDPALRELTATLDRAAGPPGIVFDPAGPEAALAAEIEALLTAGDTAARLPEPAEPAATLQAPADWDIVLPVTKRPTSDIDVLVAEDNEINQFVFSQILEGLGLSYRIAVNGEEAVRFWQQFRPQLIFMDVSMPVMNGFDATRAIRAAEERLSFRTPIVAVTTQALDIDLEHARAAGMDDHIVKPISPDMIERVRNRYLESGNDYRQQR</sequence>
<comment type="caution">
    <text evidence="6">The sequence shown here is derived from an EMBL/GenBank/DDBJ whole genome shotgun (WGS) entry which is preliminary data.</text>
</comment>
<organism evidence="6 7">
    <name type="scientific">Rhizobium quercicola</name>
    <dbReference type="NCBI Taxonomy" id="2901226"/>
    <lineage>
        <taxon>Bacteria</taxon>
        <taxon>Pseudomonadati</taxon>
        <taxon>Pseudomonadota</taxon>
        <taxon>Alphaproteobacteria</taxon>
        <taxon>Hyphomicrobiales</taxon>
        <taxon>Rhizobiaceae</taxon>
        <taxon>Rhizobium/Agrobacterium group</taxon>
        <taxon>Rhizobium</taxon>
    </lineage>
</organism>
<protein>
    <submittedName>
        <fullName evidence="6">Response regulator</fullName>
    </submittedName>
</protein>
<gene>
    <name evidence="6" type="ORF">LRX75_18705</name>
</gene>
<feature type="domain" description="PAS" evidence="5">
    <location>
        <begin position="150"/>
        <end position="220"/>
    </location>
</feature>
<feature type="domain" description="Response regulatory" evidence="4">
    <location>
        <begin position="468"/>
        <end position="586"/>
    </location>
</feature>
<keyword evidence="7" id="KW-1185">Reference proteome</keyword>
<dbReference type="PROSITE" id="PS50112">
    <property type="entry name" value="PAS"/>
    <property type="match status" value="1"/>
</dbReference>
<evidence type="ECO:0000313" key="7">
    <source>
        <dbReference type="Proteomes" id="UP001139089"/>
    </source>
</evidence>
<evidence type="ECO:0000256" key="1">
    <source>
        <dbReference type="ARBA" id="ARBA00022553"/>
    </source>
</evidence>
<dbReference type="PANTHER" id="PTHR45339:SF1">
    <property type="entry name" value="HYBRID SIGNAL TRANSDUCTION HISTIDINE KINASE J"/>
    <property type="match status" value="1"/>
</dbReference>
<proteinExistence type="predicted"/>
<dbReference type="PANTHER" id="PTHR45339">
    <property type="entry name" value="HYBRID SIGNAL TRANSDUCTION HISTIDINE KINASE J"/>
    <property type="match status" value="1"/>
</dbReference>
<dbReference type="SMART" id="SM00448">
    <property type="entry name" value="REC"/>
    <property type="match status" value="1"/>
</dbReference>
<evidence type="ECO:0000256" key="3">
    <source>
        <dbReference type="PROSITE-ProRule" id="PRU00169"/>
    </source>
</evidence>
<evidence type="ECO:0000259" key="5">
    <source>
        <dbReference type="PROSITE" id="PS50112"/>
    </source>
</evidence>
<dbReference type="NCBIfam" id="TIGR00229">
    <property type="entry name" value="sensory_box"/>
    <property type="match status" value="1"/>
</dbReference>
<dbReference type="CDD" id="cd17546">
    <property type="entry name" value="REC_hyHK_CKI1_RcsC-like"/>
    <property type="match status" value="1"/>
</dbReference>
<dbReference type="InterPro" id="IPR013656">
    <property type="entry name" value="PAS_4"/>
</dbReference>
<evidence type="ECO:0000259" key="4">
    <source>
        <dbReference type="PROSITE" id="PS50110"/>
    </source>
</evidence>
<dbReference type="InterPro" id="IPR011006">
    <property type="entry name" value="CheY-like_superfamily"/>
</dbReference>
<dbReference type="CDD" id="cd00130">
    <property type="entry name" value="PAS"/>
    <property type="match status" value="1"/>
</dbReference>
<dbReference type="Pfam" id="PF08448">
    <property type="entry name" value="PAS_4"/>
    <property type="match status" value="1"/>
</dbReference>
<dbReference type="EMBL" id="JAJOZR010000013">
    <property type="protein sequence ID" value="MCD7111070.1"/>
    <property type="molecule type" value="Genomic_DNA"/>
</dbReference>
<evidence type="ECO:0000256" key="2">
    <source>
        <dbReference type="ARBA" id="ARBA00023012"/>
    </source>
</evidence>
<reference evidence="6" key="1">
    <citation type="submission" date="2021-12" db="EMBL/GenBank/DDBJ databases">
        <authorList>
            <person name="Li Y."/>
        </authorList>
    </citation>
    <scope>NUCLEOTIDE SEQUENCE</scope>
    <source>
        <strain evidence="6">DKSPLA3</strain>
    </source>
</reference>
<dbReference type="AlphaFoldDB" id="A0A9X1T2M9"/>
<dbReference type="GO" id="GO:0000160">
    <property type="term" value="P:phosphorelay signal transduction system"/>
    <property type="evidence" value="ECO:0007669"/>
    <property type="project" value="UniProtKB-KW"/>
</dbReference>
<dbReference type="InterPro" id="IPR001789">
    <property type="entry name" value="Sig_transdc_resp-reg_receiver"/>
</dbReference>